<dbReference type="GO" id="GO:0016020">
    <property type="term" value="C:membrane"/>
    <property type="evidence" value="ECO:0007669"/>
    <property type="project" value="UniProtKB-SubCell"/>
</dbReference>
<feature type="compositionally biased region" description="Polar residues" evidence="6">
    <location>
        <begin position="20"/>
        <end position="29"/>
    </location>
</feature>
<dbReference type="Pfam" id="PF01594">
    <property type="entry name" value="AI-2E_transport"/>
    <property type="match status" value="1"/>
</dbReference>
<feature type="transmembrane region" description="Helical" evidence="7">
    <location>
        <begin position="386"/>
        <end position="410"/>
    </location>
</feature>
<name>A0A8U0A2F8_9EURY</name>
<gene>
    <name evidence="8" type="ORF">MW046_11720</name>
</gene>
<evidence type="ECO:0000313" key="8">
    <source>
        <dbReference type="EMBL" id="UPM42618.1"/>
    </source>
</evidence>
<proteinExistence type="inferred from homology"/>
<evidence type="ECO:0000256" key="7">
    <source>
        <dbReference type="SAM" id="Phobius"/>
    </source>
</evidence>
<comment type="similarity">
    <text evidence="2">Belongs to the autoinducer-2 exporter (AI-2E) (TC 2.A.86) family.</text>
</comment>
<dbReference type="PANTHER" id="PTHR21716:SF4">
    <property type="entry name" value="TRANSMEMBRANE PROTEIN 245"/>
    <property type="match status" value="1"/>
</dbReference>
<keyword evidence="3 7" id="KW-0812">Transmembrane</keyword>
<dbReference type="Proteomes" id="UP000831768">
    <property type="component" value="Chromosome"/>
</dbReference>
<feature type="transmembrane region" description="Helical" evidence="7">
    <location>
        <begin position="312"/>
        <end position="341"/>
    </location>
</feature>
<keyword evidence="5 7" id="KW-0472">Membrane</keyword>
<dbReference type="RefSeq" id="WP_247993289.1">
    <property type="nucleotide sequence ID" value="NZ_CP096019.1"/>
</dbReference>
<dbReference type="PANTHER" id="PTHR21716">
    <property type="entry name" value="TRANSMEMBRANE PROTEIN"/>
    <property type="match status" value="1"/>
</dbReference>
<feature type="transmembrane region" description="Helical" evidence="7">
    <location>
        <begin position="217"/>
        <end position="239"/>
    </location>
</feature>
<evidence type="ECO:0000256" key="3">
    <source>
        <dbReference type="ARBA" id="ARBA00022692"/>
    </source>
</evidence>
<evidence type="ECO:0000313" key="9">
    <source>
        <dbReference type="Proteomes" id="UP000831768"/>
    </source>
</evidence>
<evidence type="ECO:0000256" key="4">
    <source>
        <dbReference type="ARBA" id="ARBA00022989"/>
    </source>
</evidence>
<evidence type="ECO:0000256" key="6">
    <source>
        <dbReference type="SAM" id="MobiDB-lite"/>
    </source>
</evidence>
<dbReference type="GeneID" id="71928725"/>
<reference evidence="8" key="1">
    <citation type="submission" date="2022-04" db="EMBL/GenBank/DDBJ databases">
        <title>Halocatena sp. nov., isolated from a salt lake.</title>
        <authorList>
            <person name="Cui H.-L."/>
        </authorList>
    </citation>
    <scope>NUCLEOTIDE SEQUENCE</scope>
    <source>
        <strain evidence="8">AD-1</strain>
    </source>
</reference>
<feature type="compositionally biased region" description="Polar residues" evidence="6">
    <location>
        <begin position="1"/>
        <end position="10"/>
    </location>
</feature>
<organism evidence="8 9">
    <name type="scientific">Halocatena salina</name>
    <dbReference type="NCBI Taxonomy" id="2934340"/>
    <lineage>
        <taxon>Archaea</taxon>
        <taxon>Methanobacteriati</taxon>
        <taxon>Methanobacteriota</taxon>
        <taxon>Stenosarchaea group</taxon>
        <taxon>Halobacteria</taxon>
        <taxon>Halobacteriales</taxon>
        <taxon>Natronomonadaceae</taxon>
        <taxon>Halocatena</taxon>
    </lineage>
</organism>
<keyword evidence="9" id="KW-1185">Reference proteome</keyword>
<dbReference type="KEGG" id="haad:MW046_11720"/>
<protein>
    <submittedName>
        <fullName evidence="8">AI-2E family transporter</fullName>
    </submittedName>
</protein>
<comment type="subcellular location">
    <subcellularLocation>
        <location evidence="1">Membrane</location>
        <topology evidence="1">Multi-pass membrane protein</topology>
    </subcellularLocation>
</comment>
<keyword evidence="4 7" id="KW-1133">Transmembrane helix</keyword>
<evidence type="ECO:0000256" key="5">
    <source>
        <dbReference type="ARBA" id="ARBA00023136"/>
    </source>
</evidence>
<accession>A0A8U0A2F8</accession>
<sequence>MEPTSRSATSEHLPPRCSPSREQSLKQCAQQQRRTTRTDRQRELISKDRHSSGSQTTTRYGTINNGTSSSPTEAIPVNGFLNGDPSLRPWWALVIVLTLILIVIAHAFIGTIVFGIFFYYAMRPINRRIRRFTNARRLAAITTLFLVFIPILAFLTYTFLIGLEGLNMVLTDQVRQAITPYVDVSRLLEDPQTVLSLTDQLRQSRPLQGILSTSIEVVLAISNALIHLAMILAIVYYLLRDGARIEAWFREEVGTDSAAYAYASAVDTDLESVYFANVIAIVMITLGSIVWYNLYNAVAPSAVTIPVPTLLALLTGIASIIPIVVGKLIYVPITAYLLILAGQTNETLLVYPALFVAVAFLFLDFLPQTFIQPYIAGRKIHVGLMIFAYVFGGLFFGWYGLFLGPIILVFSLQAIRLVVTDLFRGGPVTPRPTAARDLGSDPALDGDE</sequence>
<feature type="transmembrane region" description="Helical" evidence="7">
    <location>
        <begin position="273"/>
        <end position="292"/>
    </location>
</feature>
<evidence type="ECO:0000256" key="2">
    <source>
        <dbReference type="ARBA" id="ARBA00009773"/>
    </source>
</evidence>
<evidence type="ECO:0000256" key="1">
    <source>
        <dbReference type="ARBA" id="ARBA00004141"/>
    </source>
</evidence>
<feature type="compositionally biased region" description="Basic and acidic residues" evidence="6">
    <location>
        <begin position="36"/>
        <end position="51"/>
    </location>
</feature>
<feature type="transmembrane region" description="Helical" evidence="7">
    <location>
        <begin position="138"/>
        <end position="160"/>
    </location>
</feature>
<feature type="region of interest" description="Disordered" evidence="6">
    <location>
        <begin position="1"/>
        <end position="68"/>
    </location>
</feature>
<dbReference type="InterPro" id="IPR002549">
    <property type="entry name" value="AI-2E-like"/>
</dbReference>
<feature type="transmembrane region" description="Helical" evidence="7">
    <location>
        <begin position="90"/>
        <end position="118"/>
    </location>
</feature>
<feature type="transmembrane region" description="Helical" evidence="7">
    <location>
        <begin position="348"/>
        <end position="366"/>
    </location>
</feature>
<feature type="compositionally biased region" description="Polar residues" evidence="6">
    <location>
        <begin position="52"/>
        <end position="68"/>
    </location>
</feature>
<dbReference type="EMBL" id="CP096019">
    <property type="protein sequence ID" value="UPM42618.1"/>
    <property type="molecule type" value="Genomic_DNA"/>
</dbReference>
<dbReference type="AlphaFoldDB" id="A0A8U0A2F8"/>